<feature type="region of interest" description="Disordered" evidence="1">
    <location>
        <begin position="157"/>
        <end position="179"/>
    </location>
</feature>
<sequence>MPTLIRPPVDTGHAPALTTIFTGPPFNPEFILKIITGYNPSPGQLRNIGLNVSDELKSRKLRDVFQGLPVTNATAGPSQAATGRPSSPRKGLDQPRGGLPDLNAADGPSNKVTESSAPKKKKRAAPHMKASEMPVSPRDGVHMSEMRLPCDDRYKAQAEEEERQHLREGQETADHEHRRDQRVLLKVWTENGKEAKLLEHFQYVHPHILLTGNLRQAADLNGPMPVAQWKKMGPDTWAWTTLIDDVPILEVEDGIRTFYLCRDDVTDIVDPPSGHSVPQPDRRQVQGPTVTSWASAQARRNLVNDRAFMRTTRSPRMTNPA</sequence>
<dbReference type="AlphaFoldDB" id="A0A4Y9ZPW3"/>
<evidence type="ECO:0000256" key="1">
    <source>
        <dbReference type="SAM" id="MobiDB-lite"/>
    </source>
</evidence>
<gene>
    <name evidence="2" type="ORF">EWM64_g7385</name>
</gene>
<reference evidence="2 3" key="1">
    <citation type="submission" date="2019-02" db="EMBL/GenBank/DDBJ databases">
        <title>Genome sequencing of the rare red list fungi Hericium alpestre (H. flagellum).</title>
        <authorList>
            <person name="Buettner E."/>
            <person name="Kellner H."/>
        </authorList>
    </citation>
    <scope>NUCLEOTIDE SEQUENCE [LARGE SCALE GENOMIC DNA]</scope>
    <source>
        <strain evidence="2 3">DSM 108284</strain>
    </source>
</reference>
<protein>
    <submittedName>
        <fullName evidence="2">Uncharacterized protein</fullName>
    </submittedName>
</protein>
<dbReference type="Proteomes" id="UP000298061">
    <property type="component" value="Unassembled WGS sequence"/>
</dbReference>
<name>A0A4Y9ZPW3_9AGAM</name>
<proteinExistence type="predicted"/>
<dbReference type="EMBL" id="SFCI01001149">
    <property type="protein sequence ID" value="TFY76625.1"/>
    <property type="molecule type" value="Genomic_DNA"/>
</dbReference>
<keyword evidence="3" id="KW-1185">Reference proteome</keyword>
<evidence type="ECO:0000313" key="2">
    <source>
        <dbReference type="EMBL" id="TFY76625.1"/>
    </source>
</evidence>
<comment type="caution">
    <text evidence="2">The sequence shown here is derived from an EMBL/GenBank/DDBJ whole genome shotgun (WGS) entry which is preliminary data.</text>
</comment>
<feature type="compositionally biased region" description="Polar residues" evidence="1">
    <location>
        <begin position="69"/>
        <end position="85"/>
    </location>
</feature>
<organism evidence="2 3">
    <name type="scientific">Hericium alpestre</name>
    <dbReference type="NCBI Taxonomy" id="135208"/>
    <lineage>
        <taxon>Eukaryota</taxon>
        <taxon>Fungi</taxon>
        <taxon>Dikarya</taxon>
        <taxon>Basidiomycota</taxon>
        <taxon>Agaricomycotina</taxon>
        <taxon>Agaricomycetes</taxon>
        <taxon>Russulales</taxon>
        <taxon>Hericiaceae</taxon>
        <taxon>Hericium</taxon>
    </lineage>
</organism>
<feature type="region of interest" description="Disordered" evidence="1">
    <location>
        <begin position="68"/>
        <end position="143"/>
    </location>
</feature>
<accession>A0A4Y9ZPW3</accession>
<evidence type="ECO:0000313" key="3">
    <source>
        <dbReference type="Proteomes" id="UP000298061"/>
    </source>
</evidence>